<protein>
    <submittedName>
        <fullName evidence="1">Uncharacterized protein</fullName>
    </submittedName>
</protein>
<dbReference type="Proteomes" id="UP000269221">
    <property type="component" value="Unassembled WGS sequence"/>
</dbReference>
<organism evidence="1 2">
    <name type="scientific">Hirundo rustica rustica</name>
    <dbReference type="NCBI Taxonomy" id="333673"/>
    <lineage>
        <taxon>Eukaryota</taxon>
        <taxon>Metazoa</taxon>
        <taxon>Chordata</taxon>
        <taxon>Craniata</taxon>
        <taxon>Vertebrata</taxon>
        <taxon>Euteleostomi</taxon>
        <taxon>Archelosauria</taxon>
        <taxon>Archosauria</taxon>
        <taxon>Dinosauria</taxon>
        <taxon>Saurischia</taxon>
        <taxon>Theropoda</taxon>
        <taxon>Coelurosauria</taxon>
        <taxon>Aves</taxon>
        <taxon>Neognathae</taxon>
        <taxon>Neoaves</taxon>
        <taxon>Telluraves</taxon>
        <taxon>Australaves</taxon>
        <taxon>Passeriformes</taxon>
        <taxon>Sylvioidea</taxon>
        <taxon>Hirundinidae</taxon>
        <taxon>Hirundo</taxon>
    </lineage>
</organism>
<sequence>MRVVKCLEVKVYEEQLRSLGQFNLEETEPIFQVTFSQQYFLAFPNDSVDDLCCCALDVGSKEELLKFCSLSIGSRVIRIRDSFYS</sequence>
<accession>A0A3M0KNW0</accession>
<keyword evidence="2" id="KW-1185">Reference proteome</keyword>
<evidence type="ECO:0000313" key="2">
    <source>
        <dbReference type="Proteomes" id="UP000269221"/>
    </source>
</evidence>
<dbReference type="AlphaFoldDB" id="A0A3M0KNW0"/>
<gene>
    <name evidence="1" type="ORF">DUI87_09425</name>
</gene>
<comment type="caution">
    <text evidence="1">The sequence shown here is derived from an EMBL/GenBank/DDBJ whole genome shotgun (WGS) entry which is preliminary data.</text>
</comment>
<evidence type="ECO:0000313" key="1">
    <source>
        <dbReference type="EMBL" id="RMC14331.1"/>
    </source>
</evidence>
<name>A0A3M0KNW0_HIRRU</name>
<dbReference type="EMBL" id="QRBI01000105">
    <property type="protein sequence ID" value="RMC14331.1"/>
    <property type="molecule type" value="Genomic_DNA"/>
</dbReference>
<reference evidence="1 2" key="1">
    <citation type="submission" date="2018-07" db="EMBL/GenBank/DDBJ databases">
        <title>A high quality draft genome assembly of the barn swallow (H. rustica rustica).</title>
        <authorList>
            <person name="Formenti G."/>
            <person name="Chiara M."/>
            <person name="Poveda L."/>
            <person name="Francoijs K.-J."/>
            <person name="Bonisoli-Alquati A."/>
            <person name="Canova L."/>
            <person name="Gianfranceschi L."/>
            <person name="Horner D.S."/>
            <person name="Saino N."/>
        </authorList>
    </citation>
    <scope>NUCLEOTIDE SEQUENCE [LARGE SCALE GENOMIC DNA]</scope>
    <source>
        <strain evidence="1">Chelidonia</strain>
        <tissue evidence="1">Blood</tissue>
    </source>
</reference>
<proteinExistence type="predicted"/>